<reference evidence="2 3" key="1">
    <citation type="journal article" date="2019" name="Environ. Microbiol.">
        <title>Species interactions and distinct microbial communities in high Arctic permafrost affected cryosols are associated with the CH4 and CO2 gas fluxes.</title>
        <authorList>
            <person name="Altshuler I."/>
            <person name="Hamel J."/>
            <person name="Turney S."/>
            <person name="Magnuson E."/>
            <person name="Levesque R."/>
            <person name="Greer C."/>
            <person name="Whyte L.G."/>
        </authorList>
    </citation>
    <scope>NUCLEOTIDE SEQUENCE [LARGE SCALE GENOMIC DNA]</scope>
    <source>
        <strain evidence="2 3">S9.3B</strain>
    </source>
</reference>
<gene>
    <name evidence="2" type="ORF">EAH89_04005</name>
</gene>
<dbReference type="EMBL" id="RCZP01000002">
    <property type="protein sequence ID" value="TPG60662.1"/>
    <property type="molecule type" value="Genomic_DNA"/>
</dbReference>
<dbReference type="GO" id="GO:0016747">
    <property type="term" value="F:acyltransferase activity, transferring groups other than amino-acyl groups"/>
    <property type="evidence" value="ECO:0007669"/>
    <property type="project" value="InterPro"/>
</dbReference>
<feature type="domain" description="N-acetyltransferase" evidence="1">
    <location>
        <begin position="1"/>
        <end position="142"/>
    </location>
</feature>
<sequence>MTVEEAPGPAGQAVGRDEVWAGLLAFNEARAGAGSFASRPLSVLLRDEGGAVLGGLVGRSYAGWLYVELFHLPEAQRGAGNGRAILRAAEEEARARGCLGVRLETYSFQAPGFYAGLGYSVVGRLRDCPPGHTRFSLARRLDGAPLRDADPGGSSEETACST</sequence>
<dbReference type="Proteomes" id="UP000317078">
    <property type="component" value="Unassembled WGS sequence"/>
</dbReference>
<dbReference type="InterPro" id="IPR000182">
    <property type="entry name" value="GNAT_dom"/>
</dbReference>
<evidence type="ECO:0000313" key="2">
    <source>
        <dbReference type="EMBL" id="TPG60662.1"/>
    </source>
</evidence>
<dbReference type="OrthoDB" id="9787920at2"/>
<dbReference type="AlphaFoldDB" id="A0A502GGC8"/>
<proteinExistence type="predicted"/>
<comment type="caution">
    <text evidence="2">The sequence shown here is derived from an EMBL/GenBank/DDBJ whole genome shotgun (WGS) entry which is preliminary data.</text>
</comment>
<name>A0A502GGC8_9PROT</name>
<evidence type="ECO:0000259" key="1">
    <source>
        <dbReference type="PROSITE" id="PS51186"/>
    </source>
</evidence>
<evidence type="ECO:0000313" key="3">
    <source>
        <dbReference type="Proteomes" id="UP000317078"/>
    </source>
</evidence>
<accession>A0A502GGC8</accession>
<keyword evidence="3" id="KW-1185">Reference proteome</keyword>
<dbReference type="Gene3D" id="3.40.630.30">
    <property type="match status" value="1"/>
</dbReference>
<dbReference type="SUPFAM" id="SSF55729">
    <property type="entry name" value="Acyl-CoA N-acyltransferases (Nat)"/>
    <property type="match status" value="1"/>
</dbReference>
<dbReference type="Pfam" id="PF00583">
    <property type="entry name" value="Acetyltransf_1"/>
    <property type="match status" value="1"/>
</dbReference>
<dbReference type="PROSITE" id="PS51186">
    <property type="entry name" value="GNAT"/>
    <property type="match status" value="1"/>
</dbReference>
<dbReference type="InterPro" id="IPR016181">
    <property type="entry name" value="Acyl_CoA_acyltransferase"/>
</dbReference>
<protein>
    <recommendedName>
        <fullName evidence="1">N-acetyltransferase domain-containing protein</fullName>
    </recommendedName>
</protein>
<organism evidence="2 3">
    <name type="scientific">Muricoccus nepalensis</name>
    <dbReference type="NCBI Taxonomy" id="1854500"/>
    <lineage>
        <taxon>Bacteria</taxon>
        <taxon>Pseudomonadati</taxon>
        <taxon>Pseudomonadota</taxon>
        <taxon>Alphaproteobacteria</taxon>
        <taxon>Acetobacterales</taxon>
        <taxon>Roseomonadaceae</taxon>
        <taxon>Muricoccus</taxon>
    </lineage>
</organism>